<dbReference type="InParanoid" id="A8NSK2"/>
<proteinExistence type="predicted"/>
<evidence type="ECO:0000256" key="1">
    <source>
        <dbReference type="SAM" id="MobiDB-lite"/>
    </source>
</evidence>
<dbReference type="Proteomes" id="UP000001861">
    <property type="component" value="Unassembled WGS sequence"/>
</dbReference>
<dbReference type="GeneID" id="6012570"/>
<comment type="caution">
    <text evidence="2">The sequence shown here is derived from an EMBL/GenBank/DDBJ whole genome shotgun (WGS) entry which is preliminary data.</text>
</comment>
<organism evidence="2 3">
    <name type="scientific">Coprinopsis cinerea (strain Okayama-7 / 130 / ATCC MYA-4618 / FGSC 9003)</name>
    <name type="common">Inky cap fungus</name>
    <name type="synonym">Hormographiella aspergillata</name>
    <dbReference type="NCBI Taxonomy" id="240176"/>
    <lineage>
        <taxon>Eukaryota</taxon>
        <taxon>Fungi</taxon>
        <taxon>Dikarya</taxon>
        <taxon>Basidiomycota</taxon>
        <taxon>Agaricomycotina</taxon>
        <taxon>Agaricomycetes</taxon>
        <taxon>Agaricomycetidae</taxon>
        <taxon>Agaricales</taxon>
        <taxon>Agaricineae</taxon>
        <taxon>Psathyrellaceae</taxon>
        <taxon>Coprinopsis</taxon>
    </lineage>
</organism>
<accession>A8NSK2</accession>
<name>A8NSK2_COPC7</name>
<dbReference type="EMBL" id="AACS02000008">
    <property type="protein sequence ID" value="EAU85806.2"/>
    <property type="molecule type" value="Genomic_DNA"/>
</dbReference>
<dbReference type="VEuPathDB" id="FungiDB:CC1G_05023"/>
<dbReference type="KEGG" id="cci:CC1G_05023"/>
<evidence type="ECO:0000313" key="3">
    <source>
        <dbReference type="Proteomes" id="UP000001861"/>
    </source>
</evidence>
<dbReference type="AlphaFoldDB" id="A8NSK2"/>
<dbReference type="OrthoDB" id="2945238at2759"/>
<feature type="region of interest" description="Disordered" evidence="1">
    <location>
        <begin position="1"/>
        <end position="100"/>
    </location>
</feature>
<feature type="compositionally biased region" description="Low complexity" evidence="1">
    <location>
        <begin position="1"/>
        <end position="17"/>
    </location>
</feature>
<reference evidence="2 3" key="1">
    <citation type="journal article" date="2010" name="Proc. Natl. Acad. Sci. U.S.A.">
        <title>Insights into evolution of multicellular fungi from the assembled chromosomes of the mushroom Coprinopsis cinerea (Coprinus cinereus).</title>
        <authorList>
            <person name="Stajich J.E."/>
            <person name="Wilke S.K."/>
            <person name="Ahren D."/>
            <person name="Au C.H."/>
            <person name="Birren B.W."/>
            <person name="Borodovsky M."/>
            <person name="Burns C."/>
            <person name="Canback B."/>
            <person name="Casselton L.A."/>
            <person name="Cheng C.K."/>
            <person name="Deng J."/>
            <person name="Dietrich F.S."/>
            <person name="Fargo D.C."/>
            <person name="Farman M.L."/>
            <person name="Gathman A.C."/>
            <person name="Goldberg J."/>
            <person name="Guigo R."/>
            <person name="Hoegger P.J."/>
            <person name="Hooker J.B."/>
            <person name="Huggins A."/>
            <person name="James T.Y."/>
            <person name="Kamada T."/>
            <person name="Kilaru S."/>
            <person name="Kodira C."/>
            <person name="Kues U."/>
            <person name="Kupfer D."/>
            <person name="Kwan H.S."/>
            <person name="Lomsadze A."/>
            <person name="Li W."/>
            <person name="Lilly W.W."/>
            <person name="Ma L.J."/>
            <person name="Mackey A.J."/>
            <person name="Manning G."/>
            <person name="Martin F."/>
            <person name="Muraguchi H."/>
            <person name="Natvig D.O."/>
            <person name="Palmerini H."/>
            <person name="Ramesh M.A."/>
            <person name="Rehmeyer C.J."/>
            <person name="Roe B.A."/>
            <person name="Shenoy N."/>
            <person name="Stanke M."/>
            <person name="Ter-Hovhannisyan V."/>
            <person name="Tunlid A."/>
            <person name="Velagapudi R."/>
            <person name="Vision T.J."/>
            <person name="Zeng Q."/>
            <person name="Zolan M.E."/>
            <person name="Pukkila P.J."/>
        </authorList>
    </citation>
    <scope>NUCLEOTIDE SEQUENCE [LARGE SCALE GENOMIC DNA]</scope>
    <source>
        <strain evidence="3">Okayama-7 / 130 / ATCC MYA-4618 / FGSC 9003</strain>
    </source>
</reference>
<sequence length="363" mass="40557">MASPTSSATSTSTVTPTRRALKRHASARNLMQMCNSSDTEEPWTPPRKRFRFLKDEDSPAFSRVKRSGSNPLSPASSIASLDSSSSSGSPSKRRRKQPTTICDLTSTLRKCASNKTPIDQATIQEIKNFPRGESDALASVRQLLKRVKVLVKTRFDKAGEKILATELYLEWLQELDFVVSAIENLLSAKVPGTRRRVPGLGRLSFTILYLLMDEFISEVDSHHDGWSYRTPEWISRSNTSIYPDTMTIIEESHDPSTDVRTDLAVREAEDFLTRYDNVMADAVRRYKIECGRSNPNLADAIGSKEYALSRACCLLCEQTGYGSNDNDTGDTLLQETRAAMQEWKQEFGSDASGEVENDELTSD</sequence>
<evidence type="ECO:0000313" key="2">
    <source>
        <dbReference type="EMBL" id="EAU85806.2"/>
    </source>
</evidence>
<keyword evidence="3" id="KW-1185">Reference proteome</keyword>
<dbReference type="eggNOG" id="ENOG502SWHD">
    <property type="taxonomic scope" value="Eukaryota"/>
</dbReference>
<protein>
    <submittedName>
        <fullName evidence="2">Uncharacterized protein</fullName>
    </submittedName>
</protein>
<dbReference type="HOGENOM" id="CLU_891492_0_0_1"/>
<feature type="compositionally biased region" description="Low complexity" evidence="1">
    <location>
        <begin position="69"/>
        <end position="90"/>
    </location>
</feature>
<dbReference type="OMA" id="IYPATMT"/>
<gene>
    <name evidence="2" type="ORF">CC1G_05023</name>
</gene>
<dbReference type="RefSeq" id="XP_001836030.2">
    <property type="nucleotide sequence ID" value="XM_001835978.2"/>
</dbReference>